<evidence type="ECO:0000313" key="2">
    <source>
        <dbReference type="Proteomes" id="UP001500984"/>
    </source>
</evidence>
<keyword evidence="2" id="KW-1185">Reference proteome</keyword>
<comment type="caution">
    <text evidence="1">The sequence shown here is derived from an EMBL/GenBank/DDBJ whole genome shotgun (WGS) entry which is preliminary data.</text>
</comment>
<gene>
    <name evidence="1" type="ORF">GCM10009823_21760</name>
</gene>
<protein>
    <submittedName>
        <fullName evidence="1">Uncharacterized protein</fullName>
    </submittedName>
</protein>
<evidence type="ECO:0000313" key="1">
    <source>
        <dbReference type="EMBL" id="GAA2099758.1"/>
    </source>
</evidence>
<name>A0ABP5IGX3_9MICO</name>
<organism evidence="1 2">
    <name type="scientific">Brevibacterium salitolerans</name>
    <dbReference type="NCBI Taxonomy" id="1403566"/>
    <lineage>
        <taxon>Bacteria</taxon>
        <taxon>Bacillati</taxon>
        <taxon>Actinomycetota</taxon>
        <taxon>Actinomycetes</taxon>
        <taxon>Micrococcales</taxon>
        <taxon>Brevibacteriaceae</taxon>
        <taxon>Brevibacterium</taxon>
    </lineage>
</organism>
<sequence>MAETVLALTPEALSGLKLLGSAIIAVRTVSVEYSPSPPALPPPVVHALASRAVARTGAASAAARRFAGMRPPAAVELVFIVPPGESPVFTAHRSRRRGLSAL</sequence>
<dbReference type="EMBL" id="BAAAPZ010000008">
    <property type="protein sequence ID" value="GAA2099758.1"/>
    <property type="molecule type" value="Genomic_DNA"/>
</dbReference>
<proteinExistence type="predicted"/>
<dbReference type="Proteomes" id="UP001500984">
    <property type="component" value="Unassembled WGS sequence"/>
</dbReference>
<reference evidence="2" key="1">
    <citation type="journal article" date="2019" name="Int. J. Syst. Evol. Microbiol.">
        <title>The Global Catalogue of Microorganisms (GCM) 10K type strain sequencing project: providing services to taxonomists for standard genome sequencing and annotation.</title>
        <authorList>
            <consortium name="The Broad Institute Genomics Platform"/>
            <consortium name="The Broad Institute Genome Sequencing Center for Infectious Disease"/>
            <person name="Wu L."/>
            <person name="Ma J."/>
        </authorList>
    </citation>
    <scope>NUCLEOTIDE SEQUENCE [LARGE SCALE GENOMIC DNA]</scope>
    <source>
        <strain evidence="2">JCM 15900</strain>
    </source>
</reference>
<accession>A0ABP5IGX3</accession>